<dbReference type="AlphaFoldDB" id="A0A6A5C1W8"/>
<dbReference type="Proteomes" id="UP000444721">
    <property type="component" value="Unassembled WGS sequence"/>
</dbReference>
<evidence type="ECO:0000313" key="2">
    <source>
        <dbReference type="EMBL" id="KAF0980534.1"/>
    </source>
</evidence>
<sequence>MTKRKQHSDPVLILVAQYSLPSEEDPKIAKEVILNHLNTFHYISKGLKLDRDMCEFVFQLVSNKMQSQEPSEIEFIQHEFLPKMNITTKYFLQLLLKHYPMLFEYLPSKFKSDYMLALQAVKRNASMIRFVSKKTRCYYKLMVEAFSTDFYVAQNMELGWGVEKFMKPFAAKESLLMKKKLFSCISKENAFSDISISSLDEKEIYDFHFYYMNQ</sequence>
<protein>
    <recommendedName>
        <fullName evidence="1">DUF4116 domain-containing protein</fullName>
    </recommendedName>
</protein>
<evidence type="ECO:0000313" key="3">
    <source>
        <dbReference type="Proteomes" id="UP000444721"/>
    </source>
</evidence>
<comment type="caution">
    <text evidence="2">The sequence shown here is derived from an EMBL/GenBank/DDBJ whole genome shotgun (WGS) entry which is preliminary data.</text>
</comment>
<dbReference type="GeneID" id="68120963"/>
<dbReference type="Pfam" id="PF13475">
    <property type="entry name" value="DUF4116"/>
    <property type="match status" value="1"/>
</dbReference>
<organism evidence="2 3">
    <name type="scientific">Naegleria fowleri</name>
    <name type="common">Brain eating amoeba</name>
    <dbReference type="NCBI Taxonomy" id="5763"/>
    <lineage>
        <taxon>Eukaryota</taxon>
        <taxon>Discoba</taxon>
        <taxon>Heterolobosea</taxon>
        <taxon>Tetramitia</taxon>
        <taxon>Eutetramitia</taxon>
        <taxon>Vahlkampfiidae</taxon>
        <taxon>Naegleria</taxon>
    </lineage>
</organism>
<dbReference type="InterPro" id="IPR025197">
    <property type="entry name" value="DUF4116"/>
</dbReference>
<accession>A0A6A5C1W8</accession>
<dbReference type="VEuPathDB" id="AmoebaDB:NF0044350"/>
<reference evidence="2 3" key="1">
    <citation type="journal article" date="2019" name="Sci. Rep.">
        <title>Nanopore sequencing improves the draft genome of the human pathogenic amoeba Naegleria fowleri.</title>
        <authorList>
            <person name="Liechti N."/>
            <person name="Schurch N."/>
            <person name="Bruggmann R."/>
            <person name="Wittwer M."/>
        </authorList>
    </citation>
    <scope>NUCLEOTIDE SEQUENCE [LARGE SCALE GENOMIC DNA]</scope>
    <source>
        <strain evidence="2 3">ATCC 30894</strain>
    </source>
</reference>
<feature type="domain" description="DUF4116" evidence="1">
    <location>
        <begin position="95"/>
        <end position="134"/>
    </location>
</feature>
<name>A0A6A5C1W8_NAEFO</name>
<gene>
    <name evidence="2" type="ORF">FDP41_013748</name>
</gene>
<dbReference type="RefSeq" id="XP_044565247.1">
    <property type="nucleotide sequence ID" value="XM_044704412.1"/>
</dbReference>
<evidence type="ECO:0000259" key="1">
    <source>
        <dbReference type="Pfam" id="PF13475"/>
    </source>
</evidence>
<proteinExistence type="predicted"/>
<dbReference type="EMBL" id="VFQX01000019">
    <property type="protein sequence ID" value="KAF0980534.1"/>
    <property type="molecule type" value="Genomic_DNA"/>
</dbReference>
<keyword evidence="3" id="KW-1185">Reference proteome</keyword>
<dbReference type="VEuPathDB" id="AmoebaDB:FDP41_013748"/>
<dbReference type="VEuPathDB" id="AmoebaDB:NfTy_026730"/>
<dbReference type="OrthoDB" id="10427241at2759"/>